<dbReference type="Proteomes" id="UP000019494">
    <property type="component" value="Unassembled WGS sequence"/>
</dbReference>
<evidence type="ECO:0000259" key="13">
    <source>
        <dbReference type="Pfam" id="PF01593"/>
    </source>
</evidence>
<comment type="caution">
    <text evidence="14">The sequence shown here is derived from an EMBL/GenBank/DDBJ whole genome shotgun (WGS) entry which is preliminary data.</text>
</comment>
<dbReference type="InterPro" id="IPR002937">
    <property type="entry name" value="Amino_oxidase"/>
</dbReference>
<keyword evidence="8 12" id="KW-0285">Flavoprotein</keyword>
<evidence type="ECO:0000256" key="4">
    <source>
        <dbReference type="ARBA" id="ARBA00004744"/>
    </source>
</evidence>
<evidence type="ECO:0000313" key="14">
    <source>
        <dbReference type="EMBL" id="EWT07092.1"/>
    </source>
</evidence>
<evidence type="ECO:0000313" key="15">
    <source>
        <dbReference type="Proteomes" id="UP000019494"/>
    </source>
</evidence>
<reference evidence="15" key="1">
    <citation type="submission" date="2013-08" db="EMBL/GenBank/DDBJ databases">
        <title>Intrasporangium oryzae NRRL B-24470.</title>
        <authorList>
            <person name="Liu H."/>
            <person name="Wang G."/>
        </authorList>
    </citation>
    <scope>NUCLEOTIDE SEQUENCE [LARGE SCALE GENOMIC DNA]</scope>
    <source>
        <strain evidence="15">Q5-1</strain>
    </source>
</reference>
<evidence type="ECO:0000256" key="6">
    <source>
        <dbReference type="ARBA" id="ARBA00012402"/>
    </source>
</evidence>
<comment type="catalytic activity">
    <reaction evidence="1">
        <text>coproporphyrinogen III + 3 O2 = coproporphyrin III + 3 H2O2</text>
        <dbReference type="Rhea" id="RHEA:43436"/>
        <dbReference type="ChEBI" id="CHEBI:15379"/>
        <dbReference type="ChEBI" id="CHEBI:16240"/>
        <dbReference type="ChEBI" id="CHEBI:57309"/>
        <dbReference type="ChEBI" id="CHEBI:131725"/>
        <dbReference type="EC" id="1.3.3.15"/>
    </reaction>
    <physiologicalReaction direction="left-to-right" evidence="1">
        <dbReference type="Rhea" id="RHEA:43437"/>
    </physiologicalReaction>
</comment>
<evidence type="ECO:0000256" key="3">
    <source>
        <dbReference type="ARBA" id="ARBA00002185"/>
    </source>
</evidence>
<keyword evidence="10 12" id="KW-0560">Oxidoreductase</keyword>
<evidence type="ECO:0000256" key="11">
    <source>
        <dbReference type="ARBA" id="ARBA00023133"/>
    </source>
</evidence>
<evidence type="ECO:0000256" key="10">
    <source>
        <dbReference type="ARBA" id="ARBA00023002"/>
    </source>
</evidence>
<feature type="non-terminal residue" evidence="14">
    <location>
        <position position="292"/>
    </location>
</feature>
<dbReference type="EMBL" id="AWQS01000022">
    <property type="protein sequence ID" value="EWT07092.1"/>
    <property type="molecule type" value="Genomic_DNA"/>
</dbReference>
<comment type="similarity">
    <text evidence="5 12">Belongs to the protoporphyrinogen/coproporphyrinogen oxidase family. Coproporphyrinogen III oxidase subfamily.</text>
</comment>
<dbReference type="PANTHER" id="PTHR42923">
    <property type="entry name" value="PROTOPORPHYRINOGEN OXIDASE"/>
    <property type="match status" value="1"/>
</dbReference>
<feature type="domain" description="Amine oxidase" evidence="13">
    <location>
        <begin position="18"/>
        <end position="288"/>
    </location>
</feature>
<evidence type="ECO:0000256" key="1">
    <source>
        <dbReference type="ARBA" id="ARBA00001755"/>
    </source>
</evidence>
<dbReference type="SUPFAM" id="SSF51905">
    <property type="entry name" value="FAD/NAD(P)-binding domain"/>
    <property type="match status" value="1"/>
</dbReference>
<keyword evidence="9 12" id="KW-0274">FAD</keyword>
<dbReference type="OrthoDB" id="3450553at2"/>
<dbReference type="AlphaFoldDB" id="W9GPX7"/>
<dbReference type="InterPro" id="IPR050464">
    <property type="entry name" value="Zeta_carotene_desat/Oxidored"/>
</dbReference>
<keyword evidence="11 12" id="KW-0350">Heme biosynthesis</keyword>
<accession>W9GPX7</accession>
<dbReference type="UniPathway" id="UPA00252"/>
<gene>
    <name evidence="14" type="ORF">N864_12495</name>
</gene>
<dbReference type="GO" id="GO:0004729">
    <property type="term" value="F:oxygen-dependent protoporphyrinogen oxidase activity"/>
    <property type="evidence" value="ECO:0007669"/>
    <property type="project" value="UniProtKB-UniRule"/>
</dbReference>
<comment type="pathway">
    <text evidence="4 12">Porphyrin-containing compound metabolism; protoheme biosynthesis.</text>
</comment>
<dbReference type="EC" id="1.3.3.15" evidence="6 12"/>
<evidence type="ECO:0000256" key="9">
    <source>
        <dbReference type="ARBA" id="ARBA00022827"/>
    </source>
</evidence>
<dbReference type="Pfam" id="PF01593">
    <property type="entry name" value="Amino_oxidase"/>
    <property type="match status" value="1"/>
</dbReference>
<keyword evidence="12" id="KW-0963">Cytoplasm</keyword>
<evidence type="ECO:0000256" key="8">
    <source>
        <dbReference type="ARBA" id="ARBA00022630"/>
    </source>
</evidence>
<evidence type="ECO:0000256" key="5">
    <source>
        <dbReference type="ARBA" id="ARBA00008310"/>
    </source>
</evidence>
<evidence type="ECO:0000256" key="2">
    <source>
        <dbReference type="ARBA" id="ARBA00001974"/>
    </source>
</evidence>
<comment type="subcellular location">
    <subcellularLocation>
        <location evidence="12">Cytoplasm</location>
    </subcellularLocation>
</comment>
<protein>
    <recommendedName>
        <fullName evidence="7 12">Coproporphyrinogen III oxidase</fullName>
        <ecNumber evidence="6 12">1.3.3.15</ecNumber>
    </recommendedName>
</protein>
<name>W9GPX7_9MICO</name>
<evidence type="ECO:0000256" key="7">
    <source>
        <dbReference type="ARBA" id="ARBA00019046"/>
    </source>
</evidence>
<dbReference type="Gene3D" id="3.50.50.60">
    <property type="entry name" value="FAD/NAD(P)-binding domain"/>
    <property type="match status" value="1"/>
</dbReference>
<evidence type="ECO:0000256" key="12">
    <source>
        <dbReference type="RuleBase" id="RU364052"/>
    </source>
</evidence>
<comment type="function">
    <text evidence="3 12">Involved in coproporphyrin-dependent heme b biosynthesis. Catalyzes the oxidation of coproporphyrinogen III to coproporphyrin III.</text>
</comment>
<dbReference type="NCBIfam" id="TIGR00562">
    <property type="entry name" value="proto_IX_ox"/>
    <property type="match status" value="1"/>
</dbReference>
<organism evidence="14 15">
    <name type="scientific">Intrasporangium chromatireducens Q5-1</name>
    <dbReference type="NCBI Taxonomy" id="584657"/>
    <lineage>
        <taxon>Bacteria</taxon>
        <taxon>Bacillati</taxon>
        <taxon>Actinomycetota</taxon>
        <taxon>Actinomycetes</taxon>
        <taxon>Micrococcales</taxon>
        <taxon>Intrasporangiaceae</taxon>
        <taxon>Intrasporangium</taxon>
    </lineage>
</organism>
<sequence length="292" mass="30210">MHQLRHRPTVVVVGAGVTGLVAAHRLAHAGCEVTLVEASERVGGQVRTVEFAGHAVDVGAEALHLASPAARRLVDEVGLTHDVVGARPGTTLLWTSDRLRPLPAGVGPAGPTRLRPVLGSRVMSLRGLGRASLEPLAAHVAAPLAPESDTSVGAFLETRFGREVADRLVDPLLGSLHAGDIDELSLRACAPSLVGPASERRSILLRRRSAPATGPTTGPAPAPAFASFADGLRVLTDRLLDDADATVLLGRAVLAVERLGDRYELHVSDGDRLEADAVVLALPASGAATVLA</sequence>
<comment type="cofactor">
    <cofactor evidence="2 12">
        <name>FAD</name>
        <dbReference type="ChEBI" id="CHEBI:57692"/>
    </cofactor>
</comment>
<dbReference type="InterPro" id="IPR004572">
    <property type="entry name" value="Protoporphyrinogen_oxidase"/>
</dbReference>
<proteinExistence type="inferred from homology"/>
<dbReference type="InterPro" id="IPR036188">
    <property type="entry name" value="FAD/NAD-bd_sf"/>
</dbReference>
<dbReference type="GO" id="GO:0005737">
    <property type="term" value="C:cytoplasm"/>
    <property type="evidence" value="ECO:0007669"/>
    <property type="project" value="UniProtKB-SubCell"/>
</dbReference>
<dbReference type="PANTHER" id="PTHR42923:SF3">
    <property type="entry name" value="PROTOPORPHYRINOGEN OXIDASE"/>
    <property type="match status" value="1"/>
</dbReference>
<keyword evidence="15" id="KW-1185">Reference proteome</keyword>
<dbReference type="GO" id="GO:0006783">
    <property type="term" value="P:heme biosynthetic process"/>
    <property type="evidence" value="ECO:0007669"/>
    <property type="project" value="UniProtKB-UniRule"/>
</dbReference>